<keyword evidence="2" id="KW-1185">Reference proteome</keyword>
<evidence type="ECO:0008006" key="3">
    <source>
        <dbReference type="Google" id="ProtNLM"/>
    </source>
</evidence>
<proteinExistence type="predicted"/>
<dbReference type="Proteomes" id="UP000198861">
    <property type="component" value="Unassembled WGS sequence"/>
</dbReference>
<dbReference type="Pfam" id="PF08809">
    <property type="entry name" value="DUF1799"/>
    <property type="match status" value="1"/>
</dbReference>
<gene>
    <name evidence="1" type="ORF">SAMN04244571_01717</name>
</gene>
<sequence>MFGLCLDDISEAAFEVWPCCWDAVRLFEAMSTQWRVGMGGATGLDYGVVRDVARLIGIKTKALLDTFADLRAMEAEALAVMAESRDAR</sequence>
<dbReference type="InterPro" id="IPR014915">
    <property type="entry name" value="Phage_TLS_TfmB"/>
</dbReference>
<accession>A0A1I0Z067</accession>
<name>A0A1I0Z067_9GAMM</name>
<evidence type="ECO:0000313" key="1">
    <source>
        <dbReference type="EMBL" id="SFB19025.1"/>
    </source>
</evidence>
<protein>
    <recommendedName>
        <fullName evidence="3">DUF1799 domain-containing protein</fullName>
    </recommendedName>
</protein>
<comment type="caution">
    <text evidence="1">The sequence shown here is derived from an EMBL/GenBank/DDBJ whole genome shotgun (WGS) entry which is preliminary data.</text>
</comment>
<reference evidence="1 2" key="1">
    <citation type="submission" date="2016-10" db="EMBL/GenBank/DDBJ databases">
        <authorList>
            <person name="Varghese N."/>
            <person name="Submissions S."/>
        </authorList>
    </citation>
    <scope>NUCLEOTIDE SEQUENCE [LARGE SCALE GENOMIC DNA]</scope>
    <source>
        <strain evidence="1 2">DSM 282</strain>
    </source>
</reference>
<evidence type="ECO:0000313" key="2">
    <source>
        <dbReference type="Proteomes" id="UP000198861"/>
    </source>
</evidence>
<dbReference type="EMBL" id="FOKJ01000023">
    <property type="protein sequence ID" value="SFB19025.1"/>
    <property type="molecule type" value="Genomic_DNA"/>
</dbReference>
<organism evidence="1 2">
    <name type="scientific">Azotobacter beijerinckii</name>
    <dbReference type="NCBI Taxonomy" id="170623"/>
    <lineage>
        <taxon>Bacteria</taxon>
        <taxon>Pseudomonadati</taxon>
        <taxon>Pseudomonadota</taxon>
        <taxon>Gammaproteobacteria</taxon>
        <taxon>Pseudomonadales</taxon>
        <taxon>Pseudomonadaceae</taxon>
        <taxon>Azotobacter</taxon>
    </lineage>
</organism>